<reference evidence="9 10" key="1">
    <citation type="submission" date="2022-04" db="EMBL/GenBank/DDBJ databases">
        <authorList>
            <person name="Ye Y.-Q."/>
            <person name="Du Z.-J."/>
        </authorList>
    </citation>
    <scope>NUCLEOTIDE SEQUENCE [LARGE SCALE GENOMIC DNA]</scope>
    <source>
        <strain evidence="9 10">A6E488</strain>
    </source>
</reference>
<keyword evidence="10" id="KW-1185">Reference proteome</keyword>
<dbReference type="AlphaFoldDB" id="A0AAW5QW51"/>
<evidence type="ECO:0000313" key="10">
    <source>
        <dbReference type="Proteomes" id="UP001320898"/>
    </source>
</evidence>
<dbReference type="GO" id="GO:0015036">
    <property type="term" value="F:disulfide oxidoreductase activity"/>
    <property type="evidence" value="ECO:0007669"/>
    <property type="project" value="InterPro"/>
</dbReference>
<proteinExistence type="inferred from homology"/>
<evidence type="ECO:0000256" key="4">
    <source>
        <dbReference type="ARBA" id="ARBA00023157"/>
    </source>
</evidence>
<feature type="region of interest" description="Disordered" evidence="6">
    <location>
        <begin position="1"/>
        <end position="26"/>
    </location>
</feature>
<dbReference type="InterPro" id="IPR017937">
    <property type="entry name" value="Thioredoxin_CS"/>
</dbReference>
<dbReference type="InterPro" id="IPR013740">
    <property type="entry name" value="Redoxin"/>
</dbReference>
<dbReference type="GO" id="GO:0030288">
    <property type="term" value="C:outer membrane-bounded periplasmic space"/>
    <property type="evidence" value="ECO:0007669"/>
    <property type="project" value="InterPro"/>
</dbReference>
<dbReference type="EMBL" id="JALIDZ010000004">
    <property type="protein sequence ID" value="MCT8972291.1"/>
    <property type="molecule type" value="Genomic_DNA"/>
</dbReference>
<dbReference type="Pfam" id="PF08534">
    <property type="entry name" value="Redoxin"/>
    <property type="match status" value="1"/>
</dbReference>
<keyword evidence="4" id="KW-1015">Disulfide bond</keyword>
<keyword evidence="7" id="KW-0472">Membrane</keyword>
<evidence type="ECO:0000256" key="7">
    <source>
        <dbReference type="SAM" id="Phobius"/>
    </source>
</evidence>
<organism evidence="9 10">
    <name type="scientific">Microbaculum marinisediminis</name>
    <dbReference type="NCBI Taxonomy" id="2931392"/>
    <lineage>
        <taxon>Bacteria</taxon>
        <taxon>Pseudomonadati</taxon>
        <taxon>Pseudomonadota</taxon>
        <taxon>Alphaproteobacteria</taxon>
        <taxon>Hyphomicrobiales</taxon>
        <taxon>Tepidamorphaceae</taxon>
        <taxon>Microbaculum</taxon>
    </lineage>
</organism>
<dbReference type="PANTHER" id="PTHR42852">
    <property type="entry name" value="THIOL:DISULFIDE INTERCHANGE PROTEIN DSBE"/>
    <property type="match status" value="1"/>
</dbReference>
<evidence type="ECO:0000256" key="3">
    <source>
        <dbReference type="ARBA" id="ARBA00022748"/>
    </source>
</evidence>
<dbReference type="PROSITE" id="PS00194">
    <property type="entry name" value="THIOREDOXIN_1"/>
    <property type="match status" value="1"/>
</dbReference>
<dbReference type="GO" id="GO:0017004">
    <property type="term" value="P:cytochrome complex assembly"/>
    <property type="evidence" value="ECO:0007669"/>
    <property type="project" value="UniProtKB-KW"/>
</dbReference>
<keyword evidence="7" id="KW-0812">Transmembrane</keyword>
<name>A0AAW5QW51_9HYPH</name>
<comment type="caution">
    <text evidence="9">The sequence shown here is derived from an EMBL/GenBank/DDBJ whole genome shotgun (WGS) entry which is preliminary data.</text>
</comment>
<evidence type="ECO:0000256" key="6">
    <source>
        <dbReference type="SAM" id="MobiDB-lite"/>
    </source>
</evidence>
<gene>
    <name evidence="9" type="ORF">MUB46_10520</name>
</gene>
<evidence type="ECO:0000256" key="1">
    <source>
        <dbReference type="ARBA" id="ARBA00004196"/>
    </source>
</evidence>
<feature type="transmembrane region" description="Helical" evidence="7">
    <location>
        <begin position="33"/>
        <end position="58"/>
    </location>
</feature>
<keyword evidence="7" id="KW-1133">Transmembrane helix</keyword>
<dbReference type="InterPro" id="IPR013766">
    <property type="entry name" value="Thioredoxin_domain"/>
</dbReference>
<feature type="compositionally biased region" description="Low complexity" evidence="6">
    <location>
        <begin position="17"/>
        <end position="26"/>
    </location>
</feature>
<dbReference type="Gene3D" id="3.40.30.10">
    <property type="entry name" value="Glutaredoxin"/>
    <property type="match status" value="1"/>
</dbReference>
<dbReference type="NCBIfam" id="TIGR00385">
    <property type="entry name" value="dsbE"/>
    <property type="match status" value="1"/>
</dbReference>
<evidence type="ECO:0000256" key="5">
    <source>
        <dbReference type="ARBA" id="ARBA00023284"/>
    </source>
</evidence>
<comment type="similarity">
    <text evidence="2">Belongs to the thioredoxin family. DsbE subfamily.</text>
</comment>
<comment type="subcellular location">
    <subcellularLocation>
        <location evidence="1">Cell envelope</location>
    </subcellularLocation>
</comment>
<dbReference type="PROSITE" id="PS51352">
    <property type="entry name" value="THIOREDOXIN_2"/>
    <property type="match status" value="1"/>
</dbReference>
<dbReference type="SUPFAM" id="SSF52833">
    <property type="entry name" value="Thioredoxin-like"/>
    <property type="match status" value="1"/>
</dbReference>
<keyword evidence="3" id="KW-0201">Cytochrome c-type biogenesis</keyword>
<dbReference type="RefSeq" id="WP_261615857.1">
    <property type="nucleotide sequence ID" value="NZ_JALIDZ010000004.1"/>
</dbReference>
<accession>A0AAW5QW51</accession>
<dbReference type="PANTHER" id="PTHR42852:SF6">
    <property type="entry name" value="THIOL:DISULFIDE INTERCHANGE PROTEIN DSBE"/>
    <property type="match status" value="1"/>
</dbReference>
<dbReference type="InterPro" id="IPR004799">
    <property type="entry name" value="Periplasmic_diS_OxRdtase_DsbE"/>
</dbReference>
<dbReference type="InterPro" id="IPR036249">
    <property type="entry name" value="Thioredoxin-like_sf"/>
</dbReference>
<dbReference type="InterPro" id="IPR050553">
    <property type="entry name" value="Thioredoxin_ResA/DsbE_sf"/>
</dbReference>
<evidence type="ECO:0000313" key="9">
    <source>
        <dbReference type="EMBL" id="MCT8972291.1"/>
    </source>
</evidence>
<protein>
    <submittedName>
        <fullName evidence="9">DsbE family thiol:disulfide interchange protein</fullName>
    </submittedName>
</protein>
<keyword evidence="5" id="KW-0676">Redox-active center</keyword>
<dbReference type="CDD" id="cd03010">
    <property type="entry name" value="TlpA_like_DsbE"/>
    <property type="match status" value="1"/>
</dbReference>
<evidence type="ECO:0000259" key="8">
    <source>
        <dbReference type="PROSITE" id="PS51352"/>
    </source>
</evidence>
<sequence>MTAEDTAPGKSGPGNPAPEKSAPAKAARPKRSLLGRIVVATPLVVFAGLAGLFLFRLYAGDPSVVPSALIGREVPQFSLPALDGLVEDGKAVPGFSTDDLKGQGVTVVNVWASWCVPCREEHPFIEALGEDDRFRVFGLNYKDGADNARRFLGRYGNPFDAVGADEKGRVGIDWGVYGVPETFVVDNDGRIVFKHVGPLNARSLADRLMPEIEKALKPKPSS</sequence>
<dbReference type="Proteomes" id="UP001320898">
    <property type="component" value="Unassembled WGS sequence"/>
</dbReference>
<evidence type="ECO:0000256" key="2">
    <source>
        <dbReference type="ARBA" id="ARBA00007758"/>
    </source>
</evidence>
<feature type="domain" description="Thioredoxin" evidence="8">
    <location>
        <begin position="68"/>
        <end position="217"/>
    </location>
</feature>